<reference evidence="6 7" key="1">
    <citation type="submission" date="2024-04" db="EMBL/GenBank/DDBJ databases">
        <title>Tritrichomonas musculus Genome.</title>
        <authorList>
            <person name="Alves-Ferreira E."/>
            <person name="Grigg M."/>
            <person name="Lorenzi H."/>
            <person name="Galac M."/>
        </authorList>
    </citation>
    <scope>NUCLEOTIDE SEQUENCE [LARGE SCALE GENOMIC DNA]</scope>
    <source>
        <strain evidence="6 7">EAF2021</strain>
    </source>
</reference>
<evidence type="ECO:0000259" key="5">
    <source>
        <dbReference type="Pfam" id="PF08292"/>
    </source>
</evidence>
<dbReference type="Pfam" id="PF08292">
    <property type="entry name" value="RNA_pol_Rbc25"/>
    <property type="match status" value="1"/>
</dbReference>
<protein>
    <submittedName>
        <fullName evidence="6">DNA-directed RNA polymerase III subunit rpc25</fullName>
    </submittedName>
</protein>
<keyword evidence="4" id="KW-0804">Transcription</keyword>
<evidence type="ECO:0000256" key="4">
    <source>
        <dbReference type="ARBA" id="ARBA00023163"/>
    </source>
</evidence>
<keyword evidence="7" id="KW-1185">Reference proteome</keyword>
<evidence type="ECO:0000313" key="6">
    <source>
        <dbReference type="EMBL" id="KAK8838390.1"/>
    </source>
</evidence>
<organism evidence="6 7">
    <name type="scientific">Tritrichomonas musculus</name>
    <dbReference type="NCBI Taxonomy" id="1915356"/>
    <lineage>
        <taxon>Eukaryota</taxon>
        <taxon>Metamonada</taxon>
        <taxon>Parabasalia</taxon>
        <taxon>Tritrichomonadida</taxon>
        <taxon>Tritrichomonadidae</taxon>
        <taxon>Tritrichomonas</taxon>
    </lineage>
</organism>
<dbReference type="InterPro" id="IPR013238">
    <property type="entry name" value="RNA_pol_III_Rbc25"/>
</dbReference>
<evidence type="ECO:0000313" key="7">
    <source>
        <dbReference type="Proteomes" id="UP001470230"/>
    </source>
</evidence>
<feature type="domain" description="RNA polymerase III subunit Rpc25" evidence="5">
    <location>
        <begin position="100"/>
        <end position="182"/>
    </location>
</feature>
<proteinExistence type="inferred from homology"/>
<comment type="caution">
    <text evidence="6">The sequence shown here is derived from an EMBL/GenBank/DDBJ whole genome shotgun (WGS) entry which is preliminary data.</text>
</comment>
<comment type="subcellular location">
    <subcellularLocation>
        <location evidence="1">Nucleus</location>
    </subcellularLocation>
</comment>
<keyword evidence="3 6" id="KW-0240">DNA-directed RNA polymerase</keyword>
<dbReference type="InterPro" id="IPR036898">
    <property type="entry name" value="RNA_pol_Rpb7-like_N_sf"/>
</dbReference>
<accession>A0ABR2GWU8</accession>
<name>A0ABR2GWU8_9EUKA</name>
<evidence type="ECO:0000256" key="2">
    <source>
        <dbReference type="ARBA" id="ARBA00009307"/>
    </source>
</evidence>
<evidence type="ECO:0000256" key="3">
    <source>
        <dbReference type="ARBA" id="ARBA00022478"/>
    </source>
</evidence>
<dbReference type="PANTHER" id="PTHR12709">
    <property type="entry name" value="DNA-DIRECTED RNA POLYMERASE II, III"/>
    <property type="match status" value="1"/>
</dbReference>
<dbReference type="GO" id="GO:0000428">
    <property type="term" value="C:DNA-directed RNA polymerase complex"/>
    <property type="evidence" value="ECO:0007669"/>
    <property type="project" value="UniProtKB-KW"/>
</dbReference>
<dbReference type="Gene3D" id="2.40.50.140">
    <property type="entry name" value="Nucleic acid-binding proteins"/>
    <property type="match status" value="1"/>
</dbReference>
<dbReference type="SUPFAM" id="SSF88798">
    <property type="entry name" value="N-terminal, heterodimerisation domain of RBP7 (RpoE)"/>
    <property type="match status" value="1"/>
</dbReference>
<sequence length="210" mass="24258">MFEVVVCRDQIAIPYHHLKFAKEDKDGNNNNNGLMTIDPQTLCDLITHRYNDRVQINIGLFVDLYDIVKVTEIKSIPDVKVAYGTVLFRYIVFNPPVGSIWEGQIISSDEEGIRIMLSFFDEIFVPYPNLPDGSEFDDTLKVWTWTSQDSEDEEAITFSFENSKMVRFRVCEVRYNETNPNKLMSIIASMDSRTAGLGLKDWWVNPPEDE</sequence>
<dbReference type="PANTHER" id="PTHR12709:SF1">
    <property type="entry name" value="DNA-DIRECTED RNA POLYMERASE III SUBUNIT RPC8"/>
    <property type="match status" value="1"/>
</dbReference>
<comment type="similarity">
    <text evidence="2">Belongs to the eukaryotic RPB7/RPC8 RNA polymerase subunit family.</text>
</comment>
<evidence type="ECO:0000256" key="1">
    <source>
        <dbReference type="ARBA" id="ARBA00004123"/>
    </source>
</evidence>
<dbReference type="SUPFAM" id="SSF50249">
    <property type="entry name" value="Nucleic acid-binding proteins"/>
    <property type="match status" value="1"/>
</dbReference>
<dbReference type="Proteomes" id="UP001470230">
    <property type="component" value="Unassembled WGS sequence"/>
</dbReference>
<dbReference type="InterPro" id="IPR045113">
    <property type="entry name" value="Rpb7-like"/>
</dbReference>
<gene>
    <name evidence="6" type="ORF">M9Y10_033016</name>
</gene>
<dbReference type="InterPro" id="IPR012340">
    <property type="entry name" value="NA-bd_OB-fold"/>
</dbReference>
<dbReference type="EMBL" id="JAPFFF010000055">
    <property type="protein sequence ID" value="KAK8838390.1"/>
    <property type="molecule type" value="Genomic_DNA"/>
</dbReference>
<dbReference type="Gene3D" id="3.30.1490.120">
    <property type="entry name" value="RNA polymerase Rpb7-like, N-terminal domain"/>
    <property type="match status" value="1"/>
</dbReference>